<accession>A0ABX1B6P7</accession>
<evidence type="ECO:0000313" key="1">
    <source>
        <dbReference type="EMBL" id="NJP93475.1"/>
    </source>
</evidence>
<keyword evidence="2" id="KW-1185">Reference proteome</keyword>
<protein>
    <submittedName>
        <fullName evidence="1">Glycolipid-binding domain-containing protein</fullName>
    </submittedName>
</protein>
<dbReference type="SUPFAM" id="SSF159275">
    <property type="entry name" value="PA1994-like"/>
    <property type="match status" value="1"/>
</dbReference>
<reference evidence="1 2" key="1">
    <citation type="submission" date="2020-03" db="EMBL/GenBank/DDBJ databases">
        <title>WGS of actinomycetes isolated from Thailand.</title>
        <authorList>
            <person name="Thawai C."/>
        </authorList>
    </citation>
    <scope>NUCLEOTIDE SEQUENCE [LARGE SCALE GENOMIC DNA]</scope>
    <source>
        <strain evidence="1 2">FMUSA5-5</strain>
    </source>
</reference>
<proteinExistence type="predicted"/>
<dbReference type="EMBL" id="JAATEP010000022">
    <property type="protein sequence ID" value="NJP93475.1"/>
    <property type="molecule type" value="Genomic_DNA"/>
</dbReference>
<dbReference type="RefSeq" id="WP_168013570.1">
    <property type="nucleotide sequence ID" value="NZ_JAATEP010000022.1"/>
</dbReference>
<gene>
    <name evidence="1" type="ORF">HCN51_29195</name>
</gene>
<evidence type="ECO:0000313" key="2">
    <source>
        <dbReference type="Proteomes" id="UP000696294"/>
    </source>
</evidence>
<dbReference type="InterPro" id="IPR009467">
    <property type="entry name" value="Glycolipid-bd_prot_put"/>
</dbReference>
<dbReference type="Proteomes" id="UP000696294">
    <property type="component" value="Unassembled WGS sequence"/>
</dbReference>
<organism evidence="1 2">
    <name type="scientific">Nonomuraea composti</name>
    <dbReference type="NCBI Taxonomy" id="2720023"/>
    <lineage>
        <taxon>Bacteria</taxon>
        <taxon>Bacillati</taxon>
        <taxon>Actinomycetota</taxon>
        <taxon>Actinomycetes</taxon>
        <taxon>Streptosporangiales</taxon>
        <taxon>Streptosporangiaceae</taxon>
        <taxon>Nonomuraea</taxon>
    </lineage>
</organism>
<name>A0ABX1B6P7_9ACTN</name>
<comment type="caution">
    <text evidence="1">The sequence shown here is derived from an EMBL/GenBank/DDBJ whole genome shotgun (WGS) entry which is preliminary data.</text>
</comment>
<dbReference type="Pfam" id="PF06475">
    <property type="entry name" value="Glycolipid_bind"/>
    <property type="match status" value="1"/>
</dbReference>
<sequence>MSFASLPETAAWRHHTARAGFEVARFRPQRVEGCTTAVEGGHAWIVDYAIDLDPGWVTRRAVVTSRSAAGVRSTLLECDGAGRWRVDGSPAPHLDGCLDVDLESSAMTNTFPVHRFHLGAGGGASAPAAFVRALDLGVERLDQRYARAGERSYDYAAPVFGVECRLEFDASGLVLEYPGLATREA</sequence>